<dbReference type="SMART" id="SM00857">
    <property type="entry name" value="Resolvase"/>
    <property type="match status" value="1"/>
</dbReference>
<dbReference type="Proteomes" id="UP000003959">
    <property type="component" value="Unassembled WGS sequence"/>
</dbReference>
<dbReference type="PROSITE" id="PS50937">
    <property type="entry name" value="HTH_MERR_2"/>
    <property type="match status" value="1"/>
</dbReference>
<protein>
    <submittedName>
        <fullName evidence="7">Putative site-specific integrase-resolvase</fullName>
    </submittedName>
</protein>
<feature type="active site" description="O-(5'-phospho-DNA)-serine intermediate" evidence="4">
    <location>
        <position position="67"/>
    </location>
</feature>
<feature type="domain" description="Resolvase/invertase-type recombinase catalytic" evidence="6">
    <location>
        <begin position="59"/>
        <end position="203"/>
    </location>
</feature>
<dbReference type="InterPro" id="IPR000551">
    <property type="entry name" value="MerR-type_HTH_dom"/>
</dbReference>
<dbReference type="Pfam" id="PF00239">
    <property type="entry name" value="Resolvase"/>
    <property type="match status" value="1"/>
</dbReference>
<evidence type="ECO:0000256" key="2">
    <source>
        <dbReference type="ARBA" id="ARBA00023125"/>
    </source>
</evidence>
<accession>F4XVQ0</accession>
<dbReference type="CDD" id="cd04762">
    <property type="entry name" value="HTH_MerR-trunc"/>
    <property type="match status" value="1"/>
</dbReference>
<evidence type="ECO:0000313" key="7">
    <source>
        <dbReference type="EMBL" id="EGJ31313.1"/>
    </source>
</evidence>
<dbReference type="SUPFAM" id="SSF46955">
    <property type="entry name" value="Putative DNA-binding domain"/>
    <property type="match status" value="1"/>
</dbReference>
<dbReference type="InterPro" id="IPR009061">
    <property type="entry name" value="DNA-bd_dom_put_sf"/>
</dbReference>
<keyword evidence="8" id="KW-1185">Reference proteome</keyword>
<keyword evidence="1" id="KW-0229">DNA integration</keyword>
<dbReference type="RefSeq" id="WP_008187139.1">
    <property type="nucleotide sequence ID" value="NZ_GL890940.1"/>
</dbReference>
<dbReference type="InterPro" id="IPR006119">
    <property type="entry name" value="Resolv_N"/>
</dbReference>
<dbReference type="PANTHER" id="PTHR36172">
    <property type="match status" value="1"/>
</dbReference>
<dbReference type="InterPro" id="IPR036162">
    <property type="entry name" value="Resolvase-like_N_sf"/>
</dbReference>
<dbReference type="SUPFAM" id="SSF53041">
    <property type="entry name" value="Resolvase-like"/>
    <property type="match status" value="1"/>
</dbReference>
<dbReference type="NCBIfam" id="NF033518">
    <property type="entry name" value="transpos_IS607"/>
    <property type="match status" value="1"/>
</dbReference>
<dbReference type="PROSITE" id="PS51736">
    <property type="entry name" value="RECOMBINASES_3"/>
    <property type="match status" value="1"/>
</dbReference>
<dbReference type="GO" id="GO:0000150">
    <property type="term" value="F:DNA strand exchange activity"/>
    <property type="evidence" value="ECO:0007669"/>
    <property type="project" value="InterPro"/>
</dbReference>
<dbReference type="Gene3D" id="3.40.50.1390">
    <property type="entry name" value="Resolvase, N-terminal catalytic domain"/>
    <property type="match status" value="1"/>
</dbReference>
<dbReference type="EMBL" id="GL890940">
    <property type="protein sequence ID" value="EGJ31313.1"/>
    <property type="molecule type" value="Genomic_DNA"/>
</dbReference>
<proteinExistence type="predicted"/>
<dbReference type="GO" id="GO:0006355">
    <property type="term" value="P:regulation of DNA-templated transcription"/>
    <property type="evidence" value="ECO:0007669"/>
    <property type="project" value="InterPro"/>
</dbReference>
<dbReference type="PANTHER" id="PTHR36172:SF1">
    <property type="entry name" value="RESOLVASE-RELATED"/>
    <property type="match status" value="1"/>
</dbReference>
<evidence type="ECO:0000256" key="4">
    <source>
        <dbReference type="PROSITE-ProRule" id="PRU10137"/>
    </source>
</evidence>
<dbReference type="eggNOG" id="COG2452">
    <property type="taxonomic scope" value="Bacteria"/>
</dbReference>
<evidence type="ECO:0000256" key="1">
    <source>
        <dbReference type="ARBA" id="ARBA00022908"/>
    </source>
</evidence>
<dbReference type="Gene3D" id="1.10.1660.10">
    <property type="match status" value="1"/>
</dbReference>
<sequence length="215" mass="24772">MHYRPHQFAKIAGVSVRTLQRWDASGKLVADRTLGNHRVYTQKHINELKGLLPDYMKRSIVVYCRVSSPSQRPDLENQVKAMDTFCNASGLKIDQVIPEIGGSMNFKRKKFLNLLFRMLSGQVSTIIVAHKDRLCRFAFDLILQLAKYSDGEMIVTNNEFLSPQQEMLEDLMAIIHCFCCRLYGLRRYLQAIQEKINKNLDSPDDCAKVEMEVQV</sequence>
<keyword evidence="3" id="KW-0233">DNA recombination</keyword>
<dbReference type="GO" id="GO:0003677">
    <property type="term" value="F:DNA binding"/>
    <property type="evidence" value="ECO:0007669"/>
    <property type="project" value="UniProtKB-KW"/>
</dbReference>
<dbReference type="InterPro" id="IPR051491">
    <property type="entry name" value="Recombinase/Transposase-rel"/>
</dbReference>
<dbReference type="PROSITE" id="PS00397">
    <property type="entry name" value="RECOMBINASES_1"/>
    <property type="match status" value="1"/>
</dbReference>
<dbReference type="GO" id="GO:0015074">
    <property type="term" value="P:DNA integration"/>
    <property type="evidence" value="ECO:0007669"/>
    <property type="project" value="UniProtKB-KW"/>
</dbReference>
<name>F4XVQ0_9CYAN</name>
<evidence type="ECO:0000259" key="6">
    <source>
        <dbReference type="PROSITE" id="PS51736"/>
    </source>
</evidence>
<dbReference type="HOGENOM" id="CLU_082093_0_1_3"/>
<keyword evidence="2" id="KW-0238">DNA-binding</keyword>
<reference evidence="8" key="1">
    <citation type="journal article" date="2011" name="Proc. Natl. Acad. Sci. U.S.A.">
        <title>Genomic insights into the physiology and ecology of the marine filamentous cyanobacterium Lyngbya majuscula.</title>
        <authorList>
            <person name="Jones A.C."/>
            <person name="Monroe E.A."/>
            <person name="Podell S."/>
            <person name="Hess W.R."/>
            <person name="Klages S."/>
            <person name="Esquenazi E."/>
            <person name="Niessen S."/>
            <person name="Hoover H."/>
            <person name="Rothmann M."/>
            <person name="Lasken R.S."/>
            <person name="Yates J.R.III."/>
            <person name="Reinhardt R."/>
            <person name="Kube M."/>
            <person name="Burkart M.D."/>
            <person name="Allen E.E."/>
            <person name="Dorrestein P.C."/>
            <person name="Gerwick W.H."/>
            <person name="Gerwick L."/>
        </authorList>
    </citation>
    <scope>NUCLEOTIDE SEQUENCE [LARGE SCALE GENOMIC DNA]</scope>
    <source>
        <strain evidence="8">3L</strain>
    </source>
</reference>
<dbReference type="AlphaFoldDB" id="F4XVQ0"/>
<evidence type="ECO:0000259" key="5">
    <source>
        <dbReference type="PROSITE" id="PS50937"/>
    </source>
</evidence>
<dbReference type="InterPro" id="IPR006118">
    <property type="entry name" value="Recombinase_CS"/>
</dbReference>
<dbReference type="Gene3D" id="1.10.287.2170">
    <property type="match status" value="1"/>
</dbReference>
<dbReference type="FunFam" id="3.40.50.1390:FF:000002">
    <property type="entry name" value="ORF1 in transposon ISC1904"/>
    <property type="match status" value="1"/>
</dbReference>
<dbReference type="Pfam" id="PF13411">
    <property type="entry name" value="MerR_1"/>
    <property type="match status" value="1"/>
</dbReference>
<organism evidence="7 8">
    <name type="scientific">Moorena producens 3L</name>
    <dbReference type="NCBI Taxonomy" id="489825"/>
    <lineage>
        <taxon>Bacteria</taxon>
        <taxon>Bacillati</taxon>
        <taxon>Cyanobacteriota</taxon>
        <taxon>Cyanophyceae</taxon>
        <taxon>Coleofasciculales</taxon>
        <taxon>Coleofasciculaceae</taxon>
        <taxon>Moorena</taxon>
    </lineage>
</organism>
<dbReference type="OrthoDB" id="572247at2"/>
<evidence type="ECO:0000256" key="3">
    <source>
        <dbReference type="ARBA" id="ARBA00023172"/>
    </source>
</evidence>
<evidence type="ECO:0000313" key="8">
    <source>
        <dbReference type="Proteomes" id="UP000003959"/>
    </source>
</evidence>
<feature type="domain" description="HTH merR-type" evidence="5">
    <location>
        <begin position="2"/>
        <end position="45"/>
    </location>
</feature>
<dbReference type="InterPro" id="IPR048046">
    <property type="entry name" value="Transpos_IS607"/>
</dbReference>
<gene>
    <name evidence="7" type="ORF">LYNGBM3L_40700</name>
</gene>